<dbReference type="EMBL" id="KN833004">
    <property type="protein sequence ID" value="KIM80347.1"/>
    <property type="molecule type" value="Genomic_DNA"/>
</dbReference>
<organism evidence="2 3">
    <name type="scientific">Piloderma croceum (strain F 1598)</name>
    <dbReference type="NCBI Taxonomy" id="765440"/>
    <lineage>
        <taxon>Eukaryota</taxon>
        <taxon>Fungi</taxon>
        <taxon>Dikarya</taxon>
        <taxon>Basidiomycota</taxon>
        <taxon>Agaricomycotina</taxon>
        <taxon>Agaricomycetes</taxon>
        <taxon>Agaricomycetidae</taxon>
        <taxon>Atheliales</taxon>
        <taxon>Atheliaceae</taxon>
        <taxon>Piloderma</taxon>
    </lineage>
</organism>
<evidence type="ECO:0000313" key="3">
    <source>
        <dbReference type="Proteomes" id="UP000054166"/>
    </source>
</evidence>
<gene>
    <name evidence="2" type="ORF">PILCRDRAFT_9546</name>
</gene>
<proteinExistence type="predicted"/>
<dbReference type="AlphaFoldDB" id="A0A0C3BSN2"/>
<sequence>MPLQSKGFTAWISIDDTELNAYNIETTNDGKKKFAVNWTRPRVELSTMMSGQVKVDGINCSGRLMKPGKNIVFNKSAFSTSHTTVKPFLFGDLQLTEDEAFLDFSASADIEQKVYERAKKATVHRVTLGKEVQRPFRKLARTELLDKDPVITFVFNYRPLDVLKANGIVPSNVGHKRRVPADLEPENVKQEINGVADADAARMKALEDELEALRKKTSSSKSNPAKRMKLEPLVPKGFVSGEVIDLT</sequence>
<evidence type="ECO:0000256" key="1">
    <source>
        <dbReference type="SAM" id="Coils"/>
    </source>
</evidence>
<keyword evidence="3" id="KW-1185">Reference proteome</keyword>
<feature type="coiled-coil region" evidence="1">
    <location>
        <begin position="196"/>
        <end position="223"/>
    </location>
</feature>
<dbReference type="HOGENOM" id="CLU_060356_0_1_1"/>
<name>A0A0C3BSN2_PILCF</name>
<dbReference type="Proteomes" id="UP000054166">
    <property type="component" value="Unassembled WGS sequence"/>
</dbReference>
<evidence type="ECO:0000313" key="2">
    <source>
        <dbReference type="EMBL" id="KIM80347.1"/>
    </source>
</evidence>
<dbReference type="PANTHER" id="PTHR36223:SF1">
    <property type="entry name" value="TRANSCRIPTION ELONGATION FACTOR EAF N-TERMINAL DOMAIN-CONTAINING PROTEIN"/>
    <property type="match status" value="1"/>
</dbReference>
<dbReference type="InParanoid" id="A0A0C3BSN2"/>
<reference evidence="3" key="2">
    <citation type="submission" date="2015-01" db="EMBL/GenBank/DDBJ databases">
        <title>Evolutionary Origins and Diversification of the Mycorrhizal Mutualists.</title>
        <authorList>
            <consortium name="DOE Joint Genome Institute"/>
            <consortium name="Mycorrhizal Genomics Consortium"/>
            <person name="Kohler A."/>
            <person name="Kuo A."/>
            <person name="Nagy L.G."/>
            <person name="Floudas D."/>
            <person name="Copeland A."/>
            <person name="Barry K.W."/>
            <person name="Cichocki N."/>
            <person name="Veneault-Fourrey C."/>
            <person name="LaButti K."/>
            <person name="Lindquist E.A."/>
            <person name="Lipzen A."/>
            <person name="Lundell T."/>
            <person name="Morin E."/>
            <person name="Murat C."/>
            <person name="Riley R."/>
            <person name="Ohm R."/>
            <person name="Sun H."/>
            <person name="Tunlid A."/>
            <person name="Henrissat B."/>
            <person name="Grigoriev I.V."/>
            <person name="Hibbett D.S."/>
            <person name="Martin F."/>
        </authorList>
    </citation>
    <scope>NUCLEOTIDE SEQUENCE [LARGE SCALE GENOMIC DNA]</scope>
    <source>
        <strain evidence="3">F 1598</strain>
    </source>
</reference>
<keyword evidence="1" id="KW-0175">Coiled coil</keyword>
<protein>
    <submittedName>
        <fullName evidence="2">Uncharacterized protein</fullName>
    </submittedName>
</protein>
<dbReference type="OrthoDB" id="3364132at2759"/>
<accession>A0A0C3BSN2</accession>
<reference evidence="2 3" key="1">
    <citation type="submission" date="2014-04" db="EMBL/GenBank/DDBJ databases">
        <authorList>
            <consortium name="DOE Joint Genome Institute"/>
            <person name="Kuo A."/>
            <person name="Tarkka M."/>
            <person name="Buscot F."/>
            <person name="Kohler A."/>
            <person name="Nagy L.G."/>
            <person name="Floudas D."/>
            <person name="Copeland A."/>
            <person name="Barry K.W."/>
            <person name="Cichocki N."/>
            <person name="Veneault-Fourrey C."/>
            <person name="LaButti K."/>
            <person name="Lindquist E.A."/>
            <person name="Lipzen A."/>
            <person name="Lundell T."/>
            <person name="Morin E."/>
            <person name="Murat C."/>
            <person name="Sun H."/>
            <person name="Tunlid A."/>
            <person name="Henrissat B."/>
            <person name="Grigoriev I.V."/>
            <person name="Hibbett D.S."/>
            <person name="Martin F."/>
            <person name="Nordberg H.P."/>
            <person name="Cantor M.N."/>
            <person name="Hua S.X."/>
        </authorList>
    </citation>
    <scope>NUCLEOTIDE SEQUENCE [LARGE SCALE GENOMIC DNA]</scope>
    <source>
        <strain evidence="2 3">F 1598</strain>
    </source>
</reference>
<dbReference type="PANTHER" id="PTHR36223">
    <property type="entry name" value="BETA-LACTAMASE-TYPE TRANSPEPTIDASE FOLD DOMAIN CONTAINING PROTEIN"/>
    <property type="match status" value="1"/>
</dbReference>